<keyword evidence="1" id="KW-0175">Coiled coil</keyword>
<keyword evidence="3" id="KW-1185">Reference proteome</keyword>
<dbReference type="OrthoDB" id="1952884at2"/>
<proteinExistence type="predicted"/>
<name>A0A9X2MF46_9FIRM</name>
<sequence length="244" mass="29682">MATATVNLWQMYKGLKYNFLFNNDIDCIHILLNLYDLEEDITNICPKYMCIKNVKKRVKNLLRYRDDKDLVANKISYLIHEDVDRLELCIYLEGYKYGYYNNKWVNILEEKTLEYCTVEEIYEKRLLFHYDFSHDDLRLLKEEFELEIEEIEKENKYIENLVNSFCDEIIKYKIKNLNEYIDRQLKMDFSSSSTIKEEGFKFSEEDLDRIYEAIIKDLFKSIFKIYKDASWFGVNDKVIKRYSI</sequence>
<feature type="coiled-coil region" evidence="1">
    <location>
        <begin position="134"/>
        <end position="161"/>
    </location>
</feature>
<evidence type="ECO:0000313" key="3">
    <source>
        <dbReference type="Proteomes" id="UP001142078"/>
    </source>
</evidence>
<gene>
    <name evidence="2" type="ORF">NSA23_00150</name>
</gene>
<reference evidence="2" key="1">
    <citation type="submission" date="2022-07" db="EMBL/GenBank/DDBJ databases">
        <title>Enhanced cultured diversity of the mouse gut microbiota enables custom-made synthetic communities.</title>
        <authorList>
            <person name="Afrizal A."/>
        </authorList>
    </citation>
    <scope>NUCLEOTIDE SEQUENCE</scope>
    <source>
        <strain evidence="2">DSM 29482</strain>
    </source>
</reference>
<dbReference type="AlphaFoldDB" id="A0A9X2MF46"/>
<dbReference type="RefSeq" id="WP_042682179.1">
    <property type="nucleotide sequence ID" value="NZ_CABKTM010000043.1"/>
</dbReference>
<evidence type="ECO:0000313" key="2">
    <source>
        <dbReference type="EMBL" id="MCR2042514.1"/>
    </source>
</evidence>
<comment type="caution">
    <text evidence="2">The sequence shown here is derived from an EMBL/GenBank/DDBJ whole genome shotgun (WGS) entry which is preliminary data.</text>
</comment>
<dbReference type="Proteomes" id="UP001142078">
    <property type="component" value="Unassembled WGS sequence"/>
</dbReference>
<protein>
    <submittedName>
        <fullName evidence="2">Uncharacterized protein</fullName>
    </submittedName>
</protein>
<dbReference type="EMBL" id="JANJZL010000001">
    <property type="protein sequence ID" value="MCR2042514.1"/>
    <property type="molecule type" value="Genomic_DNA"/>
</dbReference>
<organism evidence="2 3">
    <name type="scientific">Anaerosalibacter massiliensis</name>
    <dbReference type="NCBI Taxonomy" id="1347392"/>
    <lineage>
        <taxon>Bacteria</taxon>
        <taxon>Bacillati</taxon>
        <taxon>Bacillota</taxon>
        <taxon>Tissierellia</taxon>
        <taxon>Tissierellales</taxon>
        <taxon>Sporanaerobacteraceae</taxon>
        <taxon>Anaerosalibacter</taxon>
    </lineage>
</organism>
<evidence type="ECO:0000256" key="1">
    <source>
        <dbReference type="SAM" id="Coils"/>
    </source>
</evidence>
<accession>A0A9X2MF46</accession>